<reference evidence="3 4" key="1">
    <citation type="journal article" date="2009" name="Nature">
        <title>Evolution of pathogenicity and sexual reproduction in eight Candida genomes.</title>
        <authorList>
            <person name="Butler G."/>
            <person name="Rasmussen M.D."/>
            <person name="Lin M.F."/>
            <person name="Santos M.A."/>
            <person name="Sakthikumar S."/>
            <person name="Munro C.A."/>
            <person name="Rheinbay E."/>
            <person name="Grabherr M."/>
            <person name="Forche A."/>
            <person name="Reedy J.L."/>
            <person name="Agrafioti I."/>
            <person name="Arnaud M.B."/>
            <person name="Bates S."/>
            <person name="Brown A.J."/>
            <person name="Brunke S."/>
            <person name="Costanzo M.C."/>
            <person name="Fitzpatrick D.A."/>
            <person name="de Groot P.W."/>
            <person name="Harris D."/>
            <person name="Hoyer L.L."/>
            <person name="Hube B."/>
            <person name="Klis F.M."/>
            <person name="Kodira C."/>
            <person name="Lennard N."/>
            <person name="Logue M.E."/>
            <person name="Martin R."/>
            <person name="Neiman A.M."/>
            <person name="Nikolaou E."/>
            <person name="Quail M.A."/>
            <person name="Quinn J."/>
            <person name="Santos M.C."/>
            <person name="Schmitzberger F.F."/>
            <person name="Sherlock G."/>
            <person name="Shah P."/>
            <person name="Silverstein K.A."/>
            <person name="Skrzypek M.S."/>
            <person name="Soll D."/>
            <person name="Staggs R."/>
            <person name="Stansfield I."/>
            <person name="Stumpf M.P."/>
            <person name="Sudbery P.E."/>
            <person name="Srikantha T."/>
            <person name="Zeng Q."/>
            <person name="Berman J."/>
            <person name="Berriman M."/>
            <person name="Heitman J."/>
            <person name="Gow N.A."/>
            <person name="Lorenz M.C."/>
            <person name="Birren B.W."/>
            <person name="Kellis M."/>
            <person name="Cuomo C.A."/>
        </authorList>
    </citation>
    <scope>NUCLEOTIDE SEQUENCE [LARGE SCALE GENOMIC DNA]</scope>
    <source>
        <strain evidence="4">ATCC 11503 / BCRC 21390 / CBS 2605 / JCM 1781 / NBRC 1676 / NRRL YB-4239</strain>
    </source>
</reference>
<evidence type="ECO:0000313" key="4">
    <source>
        <dbReference type="Proteomes" id="UP000001996"/>
    </source>
</evidence>
<feature type="compositionally biased region" description="Basic and acidic residues" evidence="1">
    <location>
        <begin position="1"/>
        <end position="17"/>
    </location>
</feature>
<dbReference type="Proteomes" id="UP000001996">
    <property type="component" value="Unassembled WGS sequence"/>
</dbReference>
<dbReference type="OrthoDB" id="10251073at2759"/>
<dbReference type="FunCoup" id="A5DVI8">
    <property type="interactions" value="190"/>
</dbReference>
<dbReference type="AlphaFoldDB" id="A5DVI8"/>
<dbReference type="SMART" id="SM00151">
    <property type="entry name" value="SWIB"/>
    <property type="match status" value="1"/>
</dbReference>
<evidence type="ECO:0000256" key="1">
    <source>
        <dbReference type="SAM" id="MobiDB-lite"/>
    </source>
</evidence>
<dbReference type="GeneID" id="5234229"/>
<dbReference type="SUPFAM" id="SSF47592">
    <property type="entry name" value="SWIB/MDM2 domain"/>
    <property type="match status" value="1"/>
</dbReference>
<dbReference type="InterPro" id="IPR019835">
    <property type="entry name" value="SWIB_domain"/>
</dbReference>
<dbReference type="PROSITE" id="PS51925">
    <property type="entry name" value="SWIB_MDM2"/>
    <property type="match status" value="1"/>
</dbReference>
<dbReference type="CDD" id="cd10567">
    <property type="entry name" value="SWIB-MDM2_like"/>
    <property type="match status" value="1"/>
</dbReference>
<feature type="region of interest" description="Disordered" evidence="1">
    <location>
        <begin position="1"/>
        <end position="67"/>
    </location>
</feature>
<dbReference type="HOGENOM" id="CLU_046065_1_3_1"/>
<gene>
    <name evidence="3" type="ORF">LELG_01374</name>
</gene>
<dbReference type="InterPro" id="IPR036885">
    <property type="entry name" value="SWIB_MDM2_dom_sf"/>
</dbReference>
<dbReference type="eggNOG" id="KOG1946">
    <property type="taxonomic scope" value="Eukaryota"/>
</dbReference>
<name>A5DVI8_LODEL</name>
<protein>
    <recommendedName>
        <fullName evidence="2">DM2 domain-containing protein</fullName>
    </recommendedName>
</protein>
<accession>A5DVI8</accession>
<dbReference type="EMBL" id="CH981525">
    <property type="protein sequence ID" value="EDK43196.1"/>
    <property type="molecule type" value="Genomic_DNA"/>
</dbReference>
<dbReference type="PANTHER" id="PTHR13844">
    <property type="entry name" value="SWI/SNF-RELATED MATRIX-ASSOCIATED ACTIN-DEPENDENT REGULATOR OF CHROMATIN SUBFAMILY D"/>
    <property type="match status" value="1"/>
</dbReference>
<sequence length="141" mass="16062">MQNEQARKEKEEVERTDALLAAKLLREESSNGAGTRASRTKRRSSSTNGSSPSSSLKPTKRAAPNNAFNREMVLSSDLQNVISELTCSRPQVVKRLWAYIKDNNLQNPTDKRQIICDDKLQQLFKKSMFSTLGYFFSFYSF</sequence>
<dbReference type="KEGG" id="lel:PVL30_001345"/>
<feature type="domain" description="DM2" evidence="2">
    <location>
        <begin position="67"/>
        <end position="141"/>
    </location>
</feature>
<dbReference type="Gene3D" id="1.10.245.10">
    <property type="entry name" value="SWIB/MDM2 domain"/>
    <property type="match status" value="1"/>
</dbReference>
<dbReference type="InParanoid" id="A5DVI8"/>
<dbReference type="Pfam" id="PF02201">
    <property type="entry name" value="SWIB"/>
    <property type="match status" value="1"/>
</dbReference>
<dbReference type="STRING" id="379508.A5DVI8"/>
<keyword evidence="4" id="KW-1185">Reference proteome</keyword>
<organism evidence="3 4">
    <name type="scientific">Lodderomyces elongisporus (strain ATCC 11503 / CBS 2605 / JCM 1781 / NBRC 1676 / NRRL YB-4239)</name>
    <name type="common">Yeast</name>
    <name type="synonym">Saccharomyces elongisporus</name>
    <dbReference type="NCBI Taxonomy" id="379508"/>
    <lineage>
        <taxon>Eukaryota</taxon>
        <taxon>Fungi</taxon>
        <taxon>Dikarya</taxon>
        <taxon>Ascomycota</taxon>
        <taxon>Saccharomycotina</taxon>
        <taxon>Pichiomycetes</taxon>
        <taxon>Debaryomycetaceae</taxon>
        <taxon>Candida/Lodderomyces clade</taxon>
        <taxon>Lodderomyces</taxon>
    </lineage>
</organism>
<evidence type="ECO:0000313" key="3">
    <source>
        <dbReference type="EMBL" id="EDK43196.1"/>
    </source>
</evidence>
<proteinExistence type="predicted"/>
<dbReference type="OMA" id="FAICNAD"/>
<dbReference type="InterPro" id="IPR003121">
    <property type="entry name" value="SWIB_MDM2_domain"/>
</dbReference>
<dbReference type="VEuPathDB" id="FungiDB:LELG_01374"/>
<evidence type="ECO:0000259" key="2">
    <source>
        <dbReference type="PROSITE" id="PS51925"/>
    </source>
</evidence>
<feature type="compositionally biased region" description="Low complexity" evidence="1">
    <location>
        <begin position="45"/>
        <end position="57"/>
    </location>
</feature>